<protein>
    <submittedName>
        <fullName evidence="3">Methyltransferase domain-containing protein</fullName>
    </submittedName>
</protein>
<keyword evidence="3" id="KW-0808">Transferase</keyword>
<dbReference type="SUPFAM" id="SSF53335">
    <property type="entry name" value="S-adenosyl-L-methionine-dependent methyltransferases"/>
    <property type="match status" value="1"/>
</dbReference>
<dbReference type="EMBL" id="RKLO01000004">
    <property type="protein sequence ID" value="RVW02190.1"/>
    <property type="molecule type" value="Genomic_DNA"/>
</dbReference>
<dbReference type="AlphaFoldDB" id="A0A3S3B3E6"/>
<dbReference type="OrthoDB" id="7032234at2"/>
<dbReference type="InterPro" id="IPR029063">
    <property type="entry name" value="SAM-dependent_MTases_sf"/>
</dbReference>
<evidence type="ECO:0000313" key="3">
    <source>
        <dbReference type="EMBL" id="RVW02190.1"/>
    </source>
</evidence>
<proteinExistence type="predicted"/>
<evidence type="ECO:0000313" key="4">
    <source>
        <dbReference type="Proteomes" id="UP000283479"/>
    </source>
</evidence>
<evidence type="ECO:0000259" key="2">
    <source>
        <dbReference type="Pfam" id="PF13847"/>
    </source>
</evidence>
<reference evidence="3 4" key="1">
    <citation type="submission" date="2018-11" db="EMBL/GenBank/DDBJ databases">
        <title>Rhodococcus spongicola sp. nov. and Rhodococcus xishaensis sp. nov. from marine sponges.</title>
        <authorList>
            <person name="Li L."/>
            <person name="Lin H.W."/>
        </authorList>
    </citation>
    <scope>NUCLEOTIDE SEQUENCE [LARGE SCALE GENOMIC DNA]</scope>
    <source>
        <strain evidence="3 4">LHW51113</strain>
    </source>
</reference>
<dbReference type="Gene3D" id="3.40.50.150">
    <property type="entry name" value="Vaccinia Virus protein VP39"/>
    <property type="match status" value="1"/>
</dbReference>
<name>A0A3S3B3E6_9NOCA</name>
<sequence>MGPLVVASLGWVHTGVTRRGCSGVPVSNKLSDRRRNGPPVKRTASYRTSARFYDLISAEWPVYRSGRVAAIDLLALQPGEHVLDVGCGTGLNFSHLQRQIGPSGSITGIDTSAQMLEQARRRTRSAGWDNVRLIEADGTDLDPANLRTGRRFDAVISTYVLSLMPNWPRALATMIELTRPGGRVAVVDMQRPIGRAAAWTPLARLACLLGGSDIEAHPWKMLDSVLTDVHAASVRGGHIQIRVGSVGGTSRRSGDPAIGVGHPDG</sequence>
<keyword evidence="4" id="KW-1185">Reference proteome</keyword>
<feature type="region of interest" description="Disordered" evidence="1">
    <location>
        <begin position="245"/>
        <end position="265"/>
    </location>
</feature>
<accession>A0A3S3B3E6</accession>
<dbReference type="Proteomes" id="UP000283479">
    <property type="component" value="Unassembled WGS sequence"/>
</dbReference>
<dbReference type="GO" id="GO:0008168">
    <property type="term" value="F:methyltransferase activity"/>
    <property type="evidence" value="ECO:0007669"/>
    <property type="project" value="UniProtKB-KW"/>
</dbReference>
<feature type="domain" description="Methyltransferase" evidence="2">
    <location>
        <begin position="78"/>
        <end position="190"/>
    </location>
</feature>
<organism evidence="3 4">
    <name type="scientific">Rhodococcus xishaensis</name>
    <dbReference type="NCBI Taxonomy" id="2487364"/>
    <lineage>
        <taxon>Bacteria</taxon>
        <taxon>Bacillati</taxon>
        <taxon>Actinomycetota</taxon>
        <taxon>Actinomycetes</taxon>
        <taxon>Mycobacteriales</taxon>
        <taxon>Nocardiaceae</taxon>
        <taxon>Rhodococcus</taxon>
    </lineage>
</organism>
<comment type="caution">
    <text evidence="3">The sequence shown here is derived from an EMBL/GenBank/DDBJ whole genome shotgun (WGS) entry which is preliminary data.</text>
</comment>
<gene>
    <name evidence="3" type="ORF">EGT50_10765</name>
</gene>
<dbReference type="PANTHER" id="PTHR43861:SF1">
    <property type="entry name" value="TRANS-ACONITATE 2-METHYLTRANSFERASE"/>
    <property type="match status" value="1"/>
</dbReference>
<dbReference type="Pfam" id="PF13847">
    <property type="entry name" value="Methyltransf_31"/>
    <property type="match status" value="1"/>
</dbReference>
<dbReference type="PANTHER" id="PTHR43861">
    <property type="entry name" value="TRANS-ACONITATE 2-METHYLTRANSFERASE-RELATED"/>
    <property type="match status" value="1"/>
</dbReference>
<dbReference type="InterPro" id="IPR025714">
    <property type="entry name" value="Methyltranfer_dom"/>
</dbReference>
<evidence type="ECO:0000256" key="1">
    <source>
        <dbReference type="SAM" id="MobiDB-lite"/>
    </source>
</evidence>
<dbReference type="CDD" id="cd02440">
    <property type="entry name" value="AdoMet_MTases"/>
    <property type="match status" value="1"/>
</dbReference>
<keyword evidence="3" id="KW-0489">Methyltransferase</keyword>
<dbReference type="GO" id="GO:0032259">
    <property type="term" value="P:methylation"/>
    <property type="evidence" value="ECO:0007669"/>
    <property type="project" value="UniProtKB-KW"/>
</dbReference>